<dbReference type="InterPro" id="IPR013780">
    <property type="entry name" value="Glyco_hydro_b"/>
</dbReference>
<protein>
    <submittedName>
        <fullName evidence="5">Limit dextrin alpha-1,6-maltotetraose-hydrolase</fullName>
        <ecNumber evidence="5">3.2.1.196</ecNumber>
    </submittedName>
</protein>
<sequence length="701" mass="80133">MNAVLEVEQYQVVAGCSHPLGAIPDDSGVNFSLYSKSAMGVELLLFNEHDDPEPVQTLNLDPAVNKTFHFWHVYVQGLKPGMYYAYRVDGPFDPRGSGHRYNRNKIILDPYAKGVSDVLWDRAAACNHEDNVSCSLRAAVVDFSVYDWEEDSPINRPMCESVIYEMHVKGFTKHDSSKASASGTFSAIIEKIPYLLDLGVTALELLPVFQFDGNDVLRKNLLDGSDLRNYWGYSTLSFFSPHNKYCVTPEAGSYIKEFRDMVKALHKAGIEVILDVVFNHTDEGNHMGPTINFKGIDNLTYYYLESDDRQYYSDYTGCGNTFNCNHPVSEKFIVDCLEFWVNDMHVDGFRFDEASILSRGENGAPLTYPPVLWQIELNESLADTKIIAEAWDAAGLYQVGYFPGQRWAEWNGKYRDDIRAFVRGNPGIIGAVASRITGSADLYGHSGKLPTNSVNFITAHDGFTLNDLVSYNEKHNELNGENNRDGQNENLSWNCGFEGQTDDPIIESLRKRQIKNFFLILMMSQGTPMFVAGDEFRRTQLGNNNAYCQDNEVSWLNWSLLETNRDIYSFVKKLIAFRQRYVELHRKRFFTGEINERGVRDISWHGTKLYHPGWHDPFSRVLSFTLAGMWCKYDFHIILNMYWQSLEFELPDIEARDWCIAINTGMDFPEDIVDEERAEKIKSKSLKVMGRSCVVLISKER</sequence>
<dbReference type="SUPFAM" id="SSF81296">
    <property type="entry name" value="E set domains"/>
    <property type="match status" value="1"/>
</dbReference>
<comment type="similarity">
    <text evidence="1">Belongs to the glycosyl hydrolase 13 family.</text>
</comment>
<feature type="domain" description="Glycosyl hydrolase family 13 catalytic" evidence="4">
    <location>
        <begin position="165"/>
        <end position="578"/>
    </location>
</feature>
<dbReference type="Gene3D" id="3.20.20.80">
    <property type="entry name" value="Glycosidases"/>
    <property type="match status" value="1"/>
</dbReference>
<dbReference type="Pfam" id="PF00128">
    <property type="entry name" value="Alpha-amylase"/>
    <property type="match status" value="1"/>
</dbReference>
<dbReference type="GO" id="GO:0005980">
    <property type="term" value="P:glycogen catabolic process"/>
    <property type="evidence" value="ECO:0007669"/>
    <property type="project" value="InterPro"/>
</dbReference>
<dbReference type="InterPro" id="IPR017853">
    <property type="entry name" value="GH"/>
</dbReference>
<dbReference type="SMART" id="SM00642">
    <property type="entry name" value="Aamy"/>
    <property type="match status" value="1"/>
</dbReference>
<dbReference type="AlphaFoldDB" id="A0A3B0ZC96"/>
<keyword evidence="3 5" id="KW-0326">Glycosidase</keyword>
<dbReference type="InterPro" id="IPR044505">
    <property type="entry name" value="GlgX_Isoamylase_N_E_set"/>
</dbReference>
<dbReference type="EC" id="3.2.1.196" evidence="5"/>
<dbReference type="Pfam" id="PF02922">
    <property type="entry name" value="CBM_48"/>
    <property type="match status" value="1"/>
</dbReference>
<keyword evidence="2 5" id="KW-0378">Hydrolase</keyword>
<dbReference type="Gene3D" id="2.60.40.10">
    <property type="entry name" value="Immunoglobulins"/>
    <property type="match status" value="1"/>
</dbReference>
<evidence type="ECO:0000256" key="1">
    <source>
        <dbReference type="ARBA" id="ARBA00008061"/>
    </source>
</evidence>
<dbReference type="EMBL" id="UOFM01000291">
    <property type="protein sequence ID" value="VAW79004.1"/>
    <property type="molecule type" value="Genomic_DNA"/>
</dbReference>
<accession>A0A3B0ZC96</accession>
<dbReference type="CDD" id="cd02856">
    <property type="entry name" value="E_set_GDE_Isoamylase_N"/>
    <property type="match status" value="1"/>
</dbReference>
<evidence type="ECO:0000259" key="4">
    <source>
        <dbReference type="SMART" id="SM00642"/>
    </source>
</evidence>
<dbReference type="CDD" id="cd11326">
    <property type="entry name" value="AmyAc_Glg_debranch"/>
    <property type="match status" value="1"/>
</dbReference>
<dbReference type="InterPro" id="IPR011837">
    <property type="entry name" value="Glycogen_debranch_GlgX"/>
</dbReference>
<dbReference type="InterPro" id="IPR004193">
    <property type="entry name" value="Glyco_hydro_13_N"/>
</dbReference>
<evidence type="ECO:0000256" key="2">
    <source>
        <dbReference type="ARBA" id="ARBA00022801"/>
    </source>
</evidence>
<dbReference type="SUPFAM" id="SSF51011">
    <property type="entry name" value="Glycosyl hydrolase domain"/>
    <property type="match status" value="1"/>
</dbReference>
<proteinExistence type="inferred from homology"/>
<reference evidence="5" key="1">
    <citation type="submission" date="2018-06" db="EMBL/GenBank/DDBJ databases">
        <authorList>
            <person name="Zhirakovskaya E."/>
        </authorList>
    </citation>
    <scope>NUCLEOTIDE SEQUENCE</scope>
</reference>
<dbReference type="InterPro" id="IPR006047">
    <property type="entry name" value="GH13_cat_dom"/>
</dbReference>
<dbReference type="PANTHER" id="PTHR43002">
    <property type="entry name" value="GLYCOGEN DEBRANCHING ENZYME"/>
    <property type="match status" value="1"/>
</dbReference>
<dbReference type="GO" id="GO:0004135">
    <property type="term" value="F:amylo-alpha-1,6-glucosidase activity"/>
    <property type="evidence" value="ECO:0007669"/>
    <property type="project" value="InterPro"/>
</dbReference>
<gene>
    <name evidence="5" type="ORF">MNBD_GAMMA14-266</name>
</gene>
<organism evidence="5">
    <name type="scientific">hydrothermal vent metagenome</name>
    <dbReference type="NCBI Taxonomy" id="652676"/>
    <lineage>
        <taxon>unclassified sequences</taxon>
        <taxon>metagenomes</taxon>
        <taxon>ecological metagenomes</taxon>
    </lineage>
</organism>
<dbReference type="InterPro" id="IPR013783">
    <property type="entry name" value="Ig-like_fold"/>
</dbReference>
<dbReference type="InterPro" id="IPR014756">
    <property type="entry name" value="Ig_E-set"/>
</dbReference>
<dbReference type="SUPFAM" id="SSF51445">
    <property type="entry name" value="(Trans)glycosidases"/>
    <property type="match status" value="1"/>
</dbReference>
<evidence type="ECO:0000313" key="5">
    <source>
        <dbReference type="EMBL" id="VAW79004.1"/>
    </source>
</evidence>
<dbReference type="GO" id="GO:0120549">
    <property type="term" value="F:limit dextrin alpha-1,6-maltotetraose-hydrolase activity"/>
    <property type="evidence" value="ECO:0007669"/>
    <property type="project" value="UniProtKB-EC"/>
</dbReference>
<evidence type="ECO:0000256" key="3">
    <source>
        <dbReference type="ARBA" id="ARBA00023295"/>
    </source>
</evidence>
<dbReference type="NCBIfam" id="TIGR02100">
    <property type="entry name" value="glgX_debranch"/>
    <property type="match status" value="1"/>
</dbReference>
<dbReference type="Gene3D" id="2.60.40.1180">
    <property type="entry name" value="Golgi alpha-mannosidase II"/>
    <property type="match status" value="1"/>
</dbReference>
<name>A0A3B0ZC96_9ZZZZ</name>